<dbReference type="PANTHER" id="PTHR44259:SF114">
    <property type="entry name" value="OS06G0707300 PROTEIN"/>
    <property type="match status" value="1"/>
</dbReference>
<dbReference type="PANTHER" id="PTHR44259">
    <property type="entry name" value="OS07G0183000 PROTEIN-RELATED"/>
    <property type="match status" value="1"/>
</dbReference>
<comment type="caution">
    <text evidence="2">The sequence shown here is derived from an EMBL/GenBank/DDBJ whole genome shotgun (WGS) entry which is preliminary data.</text>
</comment>
<dbReference type="InterPro" id="IPR036047">
    <property type="entry name" value="F-box-like_dom_sf"/>
</dbReference>
<dbReference type="InterPro" id="IPR050942">
    <property type="entry name" value="F-box_BR-signaling"/>
</dbReference>
<accession>A0A9Q0GKC2</accession>
<evidence type="ECO:0000259" key="1">
    <source>
        <dbReference type="PROSITE" id="PS50181"/>
    </source>
</evidence>
<dbReference type="Gene3D" id="1.20.1280.50">
    <property type="match status" value="1"/>
</dbReference>
<gene>
    <name evidence="2" type="ORF">Tsubulata_046835</name>
</gene>
<organism evidence="2 3">
    <name type="scientific">Turnera subulata</name>
    <dbReference type="NCBI Taxonomy" id="218843"/>
    <lineage>
        <taxon>Eukaryota</taxon>
        <taxon>Viridiplantae</taxon>
        <taxon>Streptophyta</taxon>
        <taxon>Embryophyta</taxon>
        <taxon>Tracheophyta</taxon>
        <taxon>Spermatophyta</taxon>
        <taxon>Magnoliopsida</taxon>
        <taxon>eudicotyledons</taxon>
        <taxon>Gunneridae</taxon>
        <taxon>Pentapetalae</taxon>
        <taxon>rosids</taxon>
        <taxon>fabids</taxon>
        <taxon>Malpighiales</taxon>
        <taxon>Passifloraceae</taxon>
        <taxon>Turnera</taxon>
    </lineage>
</organism>
<dbReference type="InterPro" id="IPR001810">
    <property type="entry name" value="F-box_dom"/>
</dbReference>
<dbReference type="CDD" id="cd09917">
    <property type="entry name" value="F-box_SF"/>
    <property type="match status" value="1"/>
</dbReference>
<evidence type="ECO:0000313" key="2">
    <source>
        <dbReference type="EMBL" id="KAJ4850550.1"/>
    </source>
</evidence>
<dbReference type="InterPro" id="IPR005174">
    <property type="entry name" value="KIB1-4_b-propeller"/>
</dbReference>
<keyword evidence="3" id="KW-1185">Reference proteome</keyword>
<name>A0A9Q0GKC2_9ROSI</name>
<dbReference type="AlphaFoldDB" id="A0A9Q0GKC2"/>
<feature type="domain" description="F-box" evidence="1">
    <location>
        <begin position="14"/>
        <end position="52"/>
    </location>
</feature>
<dbReference type="Pfam" id="PF00646">
    <property type="entry name" value="F-box"/>
    <property type="match status" value="1"/>
</dbReference>
<proteinExistence type="predicted"/>
<sequence length="304" mass="34979">MSAKKMSSSGAICRRYGYELPDDALRLIFSRMCFVDQIRLSLVCKRWKTLLEGEDITPTDRLPWIMFYGWRTELADRKELVKSVCKLYVPSEKKTYTVEDGLKGQEDRGKFVEAEALESKNGWVLFQQNSLINKTVPMFLYCPFTGEVIDDLPDLNYLAEKATFSCSDPSSEECVFFASRRIIGLLNISICRRGDQDWKTIQVVDPIPRSCKRDVVYTNGTFYCLFDKGALGALTVATKEWILLFPGSKEFSCFYYLTDDDDDGQLFMASWDSPYTTFSFDFRRRIWVEQAGCMDRTVVFLGAS</sequence>
<reference evidence="2" key="1">
    <citation type="submission" date="2022-02" db="EMBL/GenBank/DDBJ databases">
        <authorList>
            <person name="Henning P.M."/>
            <person name="McCubbin A.G."/>
            <person name="Shore J.S."/>
        </authorList>
    </citation>
    <scope>NUCLEOTIDE SEQUENCE</scope>
    <source>
        <strain evidence="2">F60SS</strain>
        <tissue evidence="2">Leaves</tissue>
    </source>
</reference>
<dbReference type="EMBL" id="JAKUCV010000285">
    <property type="protein sequence ID" value="KAJ4850550.1"/>
    <property type="molecule type" value="Genomic_DNA"/>
</dbReference>
<evidence type="ECO:0000313" key="3">
    <source>
        <dbReference type="Proteomes" id="UP001141552"/>
    </source>
</evidence>
<dbReference type="PROSITE" id="PS50181">
    <property type="entry name" value="FBOX"/>
    <property type="match status" value="1"/>
</dbReference>
<dbReference type="Pfam" id="PF03478">
    <property type="entry name" value="Beta-prop_KIB1-4"/>
    <property type="match status" value="1"/>
</dbReference>
<protein>
    <recommendedName>
        <fullName evidence="1">F-box domain-containing protein</fullName>
    </recommendedName>
</protein>
<dbReference type="Proteomes" id="UP001141552">
    <property type="component" value="Unassembled WGS sequence"/>
</dbReference>
<dbReference type="SMART" id="SM00256">
    <property type="entry name" value="FBOX"/>
    <property type="match status" value="1"/>
</dbReference>
<dbReference type="OrthoDB" id="1863935at2759"/>
<dbReference type="SUPFAM" id="SSF81383">
    <property type="entry name" value="F-box domain"/>
    <property type="match status" value="1"/>
</dbReference>
<reference evidence="2" key="2">
    <citation type="journal article" date="2023" name="Plants (Basel)">
        <title>Annotation of the Turnera subulata (Passifloraceae) Draft Genome Reveals the S-Locus Evolved after the Divergence of Turneroideae from Passifloroideae in a Stepwise Manner.</title>
        <authorList>
            <person name="Henning P.M."/>
            <person name="Roalson E.H."/>
            <person name="Mir W."/>
            <person name="McCubbin A.G."/>
            <person name="Shore J.S."/>
        </authorList>
    </citation>
    <scope>NUCLEOTIDE SEQUENCE</scope>
    <source>
        <strain evidence="2">F60SS</strain>
    </source>
</reference>